<accession>A0AAV4NVZ4</accession>
<sequence length="88" mass="10126">MDDTPLLLGGSCPAYQLPPSYWAEFPVKAAAHWRDGRKFDSQTNDQRLLLFYDSRTRRMSNGHPSSVHVTSTLLVSITQKFPLCMRRR</sequence>
<comment type="caution">
    <text evidence="1">The sequence shown here is derived from an EMBL/GenBank/DDBJ whole genome shotgun (WGS) entry which is preliminary data.</text>
</comment>
<keyword evidence="2" id="KW-1185">Reference proteome</keyword>
<gene>
    <name evidence="1" type="ORF">CEXT_297001</name>
</gene>
<name>A0AAV4NVZ4_CAEEX</name>
<dbReference type="EMBL" id="BPLR01003773">
    <property type="protein sequence ID" value="GIX88508.1"/>
    <property type="molecule type" value="Genomic_DNA"/>
</dbReference>
<organism evidence="1 2">
    <name type="scientific">Caerostris extrusa</name>
    <name type="common">Bark spider</name>
    <name type="synonym">Caerostris bankana</name>
    <dbReference type="NCBI Taxonomy" id="172846"/>
    <lineage>
        <taxon>Eukaryota</taxon>
        <taxon>Metazoa</taxon>
        <taxon>Ecdysozoa</taxon>
        <taxon>Arthropoda</taxon>
        <taxon>Chelicerata</taxon>
        <taxon>Arachnida</taxon>
        <taxon>Araneae</taxon>
        <taxon>Araneomorphae</taxon>
        <taxon>Entelegynae</taxon>
        <taxon>Araneoidea</taxon>
        <taxon>Araneidae</taxon>
        <taxon>Caerostris</taxon>
    </lineage>
</organism>
<evidence type="ECO:0000313" key="2">
    <source>
        <dbReference type="Proteomes" id="UP001054945"/>
    </source>
</evidence>
<reference evidence="1 2" key="1">
    <citation type="submission" date="2021-06" db="EMBL/GenBank/DDBJ databases">
        <title>Caerostris extrusa draft genome.</title>
        <authorList>
            <person name="Kono N."/>
            <person name="Arakawa K."/>
        </authorList>
    </citation>
    <scope>NUCLEOTIDE SEQUENCE [LARGE SCALE GENOMIC DNA]</scope>
</reference>
<evidence type="ECO:0000313" key="1">
    <source>
        <dbReference type="EMBL" id="GIX88508.1"/>
    </source>
</evidence>
<protein>
    <submittedName>
        <fullName evidence="1">Uncharacterized protein</fullName>
    </submittedName>
</protein>
<dbReference type="Proteomes" id="UP001054945">
    <property type="component" value="Unassembled WGS sequence"/>
</dbReference>
<dbReference type="AlphaFoldDB" id="A0AAV4NVZ4"/>
<proteinExistence type="predicted"/>